<protein>
    <submittedName>
        <fullName evidence="3">Helix-turn-helix transcriptional regulator</fullName>
    </submittedName>
</protein>
<evidence type="ECO:0000256" key="1">
    <source>
        <dbReference type="ARBA" id="ARBA00023125"/>
    </source>
</evidence>
<dbReference type="PROSITE" id="PS50943">
    <property type="entry name" value="HTH_CROC1"/>
    <property type="match status" value="1"/>
</dbReference>
<comment type="caution">
    <text evidence="3">The sequence shown here is derived from an EMBL/GenBank/DDBJ whole genome shotgun (WGS) entry which is preliminary data.</text>
</comment>
<gene>
    <name evidence="3" type="ORF">H8717_05435</name>
</gene>
<dbReference type="PANTHER" id="PTHR46558:SF14">
    <property type="entry name" value="HTH-TYPE TRANSCRIPTIONAL REGULATOR ANSR"/>
    <property type="match status" value="1"/>
</dbReference>
<keyword evidence="1" id="KW-0238">DNA-binding</keyword>
<dbReference type="CDD" id="cd00093">
    <property type="entry name" value="HTH_XRE"/>
    <property type="match status" value="1"/>
</dbReference>
<feature type="domain" description="HTH cro/C1-type" evidence="2">
    <location>
        <begin position="6"/>
        <end position="60"/>
    </location>
</feature>
<sequence length="75" mass="8662">MFHDQLRATRMARKITQQKLADAVGLALRSYQCYEQGVREPSLDMLIKLADVLQVPTDYLLCRDLSLLKSFDGFR</sequence>
<name>A0ABR7NHH3_9FIRM</name>
<evidence type="ECO:0000313" key="3">
    <source>
        <dbReference type="EMBL" id="MBC8575854.1"/>
    </source>
</evidence>
<dbReference type="SUPFAM" id="SSF47413">
    <property type="entry name" value="lambda repressor-like DNA-binding domains"/>
    <property type="match status" value="1"/>
</dbReference>
<dbReference type="InterPro" id="IPR001387">
    <property type="entry name" value="Cro/C1-type_HTH"/>
</dbReference>
<evidence type="ECO:0000313" key="4">
    <source>
        <dbReference type="Proteomes" id="UP000658131"/>
    </source>
</evidence>
<reference evidence="3 4" key="1">
    <citation type="submission" date="2020-08" db="EMBL/GenBank/DDBJ databases">
        <title>Genome public.</title>
        <authorList>
            <person name="Liu C."/>
            <person name="Sun Q."/>
        </authorList>
    </citation>
    <scope>NUCLEOTIDE SEQUENCE [LARGE SCALE GENOMIC DNA]</scope>
    <source>
        <strain evidence="3 4">BX1</strain>
    </source>
</reference>
<dbReference type="Pfam" id="PF01381">
    <property type="entry name" value="HTH_3"/>
    <property type="match status" value="1"/>
</dbReference>
<proteinExistence type="predicted"/>
<dbReference type="Proteomes" id="UP000658131">
    <property type="component" value="Unassembled WGS sequence"/>
</dbReference>
<dbReference type="PANTHER" id="PTHR46558">
    <property type="entry name" value="TRACRIPTIONAL REGULATORY PROTEIN-RELATED-RELATED"/>
    <property type="match status" value="1"/>
</dbReference>
<dbReference type="EMBL" id="JACRTB010000007">
    <property type="protein sequence ID" value="MBC8575854.1"/>
    <property type="molecule type" value="Genomic_DNA"/>
</dbReference>
<dbReference type="SMART" id="SM00530">
    <property type="entry name" value="HTH_XRE"/>
    <property type="match status" value="1"/>
</dbReference>
<evidence type="ECO:0000259" key="2">
    <source>
        <dbReference type="PROSITE" id="PS50943"/>
    </source>
</evidence>
<organism evidence="3 4">
    <name type="scientific">Yanshouia hominis</name>
    <dbReference type="NCBI Taxonomy" id="2763673"/>
    <lineage>
        <taxon>Bacteria</taxon>
        <taxon>Bacillati</taxon>
        <taxon>Bacillota</taxon>
        <taxon>Clostridia</taxon>
        <taxon>Eubacteriales</taxon>
        <taxon>Oscillospiraceae</taxon>
        <taxon>Yanshouia</taxon>
    </lineage>
</organism>
<dbReference type="Gene3D" id="1.10.260.40">
    <property type="entry name" value="lambda repressor-like DNA-binding domains"/>
    <property type="match status" value="1"/>
</dbReference>
<dbReference type="InterPro" id="IPR010982">
    <property type="entry name" value="Lambda_DNA-bd_dom_sf"/>
</dbReference>
<accession>A0ABR7NHH3</accession>
<keyword evidence="4" id="KW-1185">Reference proteome</keyword>